<gene>
    <name evidence="2" type="ORF">ACFO9E_26405</name>
</gene>
<dbReference type="GO" id="GO:0005524">
    <property type="term" value="F:ATP binding"/>
    <property type="evidence" value="ECO:0007669"/>
    <property type="project" value="UniProtKB-KW"/>
</dbReference>
<evidence type="ECO:0000259" key="1">
    <source>
        <dbReference type="Pfam" id="PF13581"/>
    </source>
</evidence>
<dbReference type="SUPFAM" id="SSF55874">
    <property type="entry name" value="ATPase domain of HSP90 chaperone/DNA topoisomerase II/histidine kinase"/>
    <property type="match status" value="1"/>
</dbReference>
<keyword evidence="3" id="KW-1185">Reference proteome</keyword>
<keyword evidence="2" id="KW-0067">ATP-binding</keyword>
<dbReference type="EMBL" id="JBHSFE010000022">
    <property type="protein sequence ID" value="MFC4611298.1"/>
    <property type="molecule type" value="Genomic_DNA"/>
</dbReference>
<comment type="caution">
    <text evidence="2">The sequence shown here is derived from an EMBL/GenBank/DDBJ whole genome shotgun (WGS) entry which is preliminary data.</text>
</comment>
<dbReference type="InterPro" id="IPR003594">
    <property type="entry name" value="HATPase_dom"/>
</dbReference>
<sequence>MPDQAETYGAVGVANGVVQEAVTKAVKHARPTRILIELDSDAHNFVTKVTDNGRGMVSAPVTATTRTPPRVTASGGMGIAATCEPADCSMRTSRCTRHPRKALASRCKYRATAEADERGSRCPHGARTWAGRYTLRGDGVVAGQPGTDHTADILVVLRPSL</sequence>
<dbReference type="Pfam" id="PF13581">
    <property type="entry name" value="HATPase_c_2"/>
    <property type="match status" value="1"/>
</dbReference>
<keyword evidence="2" id="KW-0547">Nucleotide-binding</keyword>
<dbReference type="Gene3D" id="3.30.565.10">
    <property type="entry name" value="Histidine kinase-like ATPase, C-terminal domain"/>
    <property type="match status" value="1"/>
</dbReference>
<feature type="domain" description="Histidine kinase/HSP90-like ATPase" evidence="1">
    <location>
        <begin position="17"/>
        <end position="80"/>
    </location>
</feature>
<dbReference type="InterPro" id="IPR036890">
    <property type="entry name" value="HATPase_C_sf"/>
</dbReference>
<name>A0ABV9GAG3_9ACTN</name>
<evidence type="ECO:0000313" key="3">
    <source>
        <dbReference type="Proteomes" id="UP001595993"/>
    </source>
</evidence>
<dbReference type="Proteomes" id="UP001595993">
    <property type="component" value="Unassembled WGS sequence"/>
</dbReference>
<protein>
    <submittedName>
        <fullName evidence="2">ATP-binding protein</fullName>
    </submittedName>
</protein>
<evidence type="ECO:0000313" key="2">
    <source>
        <dbReference type="EMBL" id="MFC4611298.1"/>
    </source>
</evidence>
<organism evidence="2 3">
    <name type="scientific">Streptomyces maoxianensis</name>
    <dbReference type="NCBI Taxonomy" id="1459942"/>
    <lineage>
        <taxon>Bacteria</taxon>
        <taxon>Bacillati</taxon>
        <taxon>Actinomycetota</taxon>
        <taxon>Actinomycetes</taxon>
        <taxon>Kitasatosporales</taxon>
        <taxon>Streptomycetaceae</taxon>
        <taxon>Streptomyces</taxon>
    </lineage>
</organism>
<proteinExistence type="predicted"/>
<accession>A0ABV9GAG3</accession>
<reference evidence="3" key="1">
    <citation type="journal article" date="2019" name="Int. J. Syst. Evol. Microbiol.">
        <title>The Global Catalogue of Microorganisms (GCM) 10K type strain sequencing project: providing services to taxonomists for standard genome sequencing and annotation.</title>
        <authorList>
            <consortium name="The Broad Institute Genomics Platform"/>
            <consortium name="The Broad Institute Genome Sequencing Center for Infectious Disease"/>
            <person name="Wu L."/>
            <person name="Ma J."/>
        </authorList>
    </citation>
    <scope>NUCLEOTIDE SEQUENCE [LARGE SCALE GENOMIC DNA]</scope>
    <source>
        <strain evidence="3">CGMCC 4.7139</strain>
    </source>
</reference>
<dbReference type="RefSeq" id="WP_381200236.1">
    <property type="nucleotide sequence ID" value="NZ_JBHSFE010000022.1"/>
</dbReference>